<evidence type="ECO:0000313" key="3">
    <source>
        <dbReference type="EMBL" id="CAJ2503400.1"/>
    </source>
</evidence>
<keyword evidence="1" id="KW-0732">Signal</keyword>
<dbReference type="AlphaFoldDB" id="A0AAI8VEH4"/>
<evidence type="ECO:0000256" key="1">
    <source>
        <dbReference type="SAM" id="SignalP"/>
    </source>
</evidence>
<reference evidence="3" key="1">
    <citation type="submission" date="2023-10" db="EMBL/GenBank/DDBJ databases">
        <authorList>
            <person name="Hackl T."/>
        </authorList>
    </citation>
    <scope>NUCLEOTIDE SEQUENCE</scope>
</reference>
<name>A0AAI8VEH4_9PEZI</name>
<dbReference type="PANTHER" id="PTHR34154:SF3">
    <property type="entry name" value="ALKALI-SENSITIVE LINKAGE PROTEIN 1"/>
    <property type="match status" value="1"/>
</dbReference>
<comment type="caution">
    <text evidence="3">The sequence shown here is derived from an EMBL/GenBank/DDBJ whole genome shotgun (WGS) entry which is preliminary data.</text>
</comment>
<gene>
    <name evidence="3" type="ORF">KHLLAP_LOCUS3868</name>
</gene>
<keyword evidence="4" id="KW-1185">Reference proteome</keyword>
<dbReference type="GO" id="GO:0009277">
    <property type="term" value="C:fungal-type cell wall"/>
    <property type="evidence" value="ECO:0007669"/>
    <property type="project" value="TreeGrafter"/>
</dbReference>
<organism evidence="3 4">
    <name type="scientific">Anthostomella pinea</name>
    <dbReference type="NCBI Taxonomy" id="933095"/>
    <lineage>
        <taxon>Eukaryota</taxon>
        <taxon>Fungi</taxon>
        <taxon>Dikarya</taxon>
        <taxon>Ascomycota</taxon>
        <taxon>Pezizomycotina</taxon>
        <taxon>Sordariomycetes</taxon>
        <taxon>Xylariomycetidae</taxon>
        <taxon>Xylariales</taxon>
        <taxon>Xylariaceae</taxon>
        <taxon>Anthostomella</taxon>
    </lineage>
</organism>
<dbReference type="SUPFAM" id="SSF51445">
    <property type="entry name" value="(Trans)glycosidases"/>
    <property type="match status" value="1"/>
</dbReference>
<protein>
    <submittedName>
        <fullName evidence="3">Uu.00g107940.m01.CDS01</fullName>
    </submittedName>
</protein>
<proteinExistence type="predicted"/>
<feature type="domain" description="Asl1-like glycosyl hydrolase catalytic" evidence="2">
    <location>
        <begin position="65"/>
        <end position="296"/>
    </location>
</feature>
<dbReference type="InterPro" id="IPR053183">
    <property type="entry name" value="ASL1"/>
</dbReference>
<dbReference type="Proteomes" id="UP001295740">
    <property type="component" value="Unassembled WGS sequence"/>
</dbReference>
<dbReference type="Gene3D" id="3.20.20.80">
    <property type="entry name" value="Glycosidases"/>
    <property type="match status" value="1"/>
</dbReference>
<accession>A0AAI8VEH4</accession>
<feature type="chain" id="PRO_5042486382" evidence="1">
    <location>
        <begin position="26"/>
        <end position="301"/>
    </location>
</feature>
<evidence type="ECO:0000313" key="4">
    <source>
        <dbReference type="Proteomes" id="UP001295740"/>
    </source>
</evidence>
<dbReference type="PANTHER" id="PTHR34154">
    <property type="entry name" value="ALKALI-SENSITIVE LINKAGE PROTEIN 1"/>
    <property type="match status" value="1"/>
</dbReference>
<feature type="signal peptide" evidence="1">
    <location>
        <begin position="1"/>
        <end position="25"/>
    </location>
</feature>
<evidence type="ECO:0000259" key="2">
    <source>
        <dbReference type="Pfam" id="PF11790"/>
    </source>
</evidence>
<dbReference type="InterPro" id="IPR024655">
    <property type="entry name" value="Asl1_glyco_hydro_catalytic"/>
</dbReference>
<sequence>MALLQITKTVASLAACVLLASPALAMPVETRQAISPRGTGKRMLLWPYTNTQEVESGSCKTLSTTAQQLASSSQISMVSNWETWQPKEVPTDLPFSPTVKDQAHLSGNGWTGLQSVISAKSNVIVQFYNEPNLNGIDATTAAQDWKDHMVPLRNNNKGLKLVTPACTSDPSSKAWMDSFMGALGDDEQPDYIGLHYYTTSTNPVKFELDYAQGFIESGYKDYGNSKIPVMITEMSSTSRDPAQVQQFIEQMSTYLDGKDWVHAYGFTGVSTAVADSFSSPAAQLLSSDGTLNALGKMVAGI</sequence>
<dbReference type="Pfam" id="PF11790">
    <property type="entry name" value="Glyco_hydro_cc"/>
    <property type="match status" value="1"/>
</dbReference>
<dbReference type="GO" id="GO:0071966">
    <property type="term" value="P:fungal-type cell wall polysaccharide metabolic process"/>
    <property type="evidence" value="ECO:0007669"/>
    <property type="project" value="TreeGrafter"/>
</dbReference>
<dbReference type="InterPro" id="IPR017853">
    <property type="entry name" value="GH"/>
</dbReference>
<dbReference type="EMBL" id="CAUWAG010000006">
    <property type="protein sequence ID" value="CAJ2503400.1"/>
    <property type="molecule type" value="Genomic_DNA"/>
</dbReference>